<dbReference type="InterPro" id="IPR001920">
    <property type="entry name" value="Asp/Glu_race"/>
</dbReference>
<feature type="region of interest" description="Disordered" evidence="3">
    <location>
        <begin position="233"/>
        <end position="263"/>
    </location>
</feature>
<dbReference type="Pfam" id="PF01177">
    <property type="entry name" value="Asp_Glu_race"/>
    <property type="match status" value="1"/>
</dbReference>
<dbReference type="EMBL" id="BAAAUT010000014">
    <property type="protein sequence ID" value="GAA3130285.1"/>
    <property type="molecule type" value="Genomic_DNA"/>
</dbReference>
<accession>A0ABP6N000</accession>
<dbReference type="NCBIfam" id="TIGR00035">
    <property type="entry name" value="asp_race"/>
    <property type="match status" value="1"/>
</dbReference>
<reference evidence="5" key="1">
    <citation type="journal article" date="2019" name="Int. J. Syst. Evol. Microbiol.">
        <title>The Global Catalogue of Microorganisms (GCM) 10K type strain sequencing project: providing services to taxonomists for standard genome sequencing and annotation.</title>
        <authorList>
            <consortium name="The Broad Institute Genomics Platform"/>
            <consortium name="The Broad Institute Genome Sequencing Center for Infectious Disease"/>
            <person name="Wu L."/>
            <person name="Ma J."/>
        </authorList>
    </citation>
    <scope>NUCLEOTIDE SEQUENCE [LARGE SCALE GENOMIC DNA]</scope>
    <source>
        <strain evidence="5">JCM 9373</strain>
    </source>
</reference>
<protein>
    <submittedName>
        <fullName evidence="4">Aspartate/glutamate racemase family protein</fullName>
    </submittedName>
</protein>
<organism evidence="4 5">
    <name type="scientific">Planomonospora alba</name>
    <dbReference type="NCBI Taxonomy" id="161354"/>
    <lineage>
        <taxon>Bacteria</taxon>
        <taxon>Bacillati</taxon>
        <taxon>Actinomycetota</taxon>
        <taxon>Actinomycetes</taxon>
        <taxon>Streptosporangiales</taxon>
        <taxon>Streptosporangiaceae</taxon>
        <taxon>Planomonospora</taxon>
    </lineage>
</organism>
<keyword evidence="5" id="KW-1185">Reference proteome</keyword>
<evidence type="ECO:0000256" key="2">
    <source>
        <dbReference type="ARBA" id="ARBA00023235"/>
    </source>
</evidence>
<keyword evidence="2" id="KW-0413">Isomerase</keyword>
<dbReference type="InterPro" id="IPR015942">
    <property type="entry name" value="Asp/Glu/hydantoin_racemase"/>
</dbReference>
<evidence type="ECO:0000256" key="1">
    <source>
        <dbReference type="ARBA" id="ARBA00007847"/>
    </source>
</evidence>
<evidence type="ECO:0000256" key="3">
    <source>
        <dbReference type="SAM" id="MobiDB-lite"/>
    </source>
</evidence>
<evidence type="ECO:0000313" key="5">
    <source>
        <dbReference type="Proteomes" id="UP001500320"/>
    </source>
</evidence>
<gene>
    <name evidence="4" type="ORF">GCM10010466_21200</name>
</gene>
<feature type="compositionally biased region" description="Gly residues" evidence="3">
    <location>
        <begin position="242"/>
        <end position="255"/>
    </location>
</feature>
<sequence>MTRTIGLIGGMSWESSAEYYRLINEEVRRRLGGHHCARTLMLSVDFAEIEAMQRAGDWAAAGKLLAGAARTLEGGGADLVLLCTNTMHHVAAEVEAALTVPFVHLVDATAERISAVGLTTAGLLGTRFTMEMDFYRERMRRHGIEVLVPDDPGRALVHDVIYRELTRGRVEDASRAAYREVIAELAARGAQGVILGCTEITLLVGQQDSPVPVFDSTRIHAERAVDLALAGAGAPGRAADGGTPGRTGGPGGAGASAGEVVSG</sequence>
<proteinExistence type="inferred from homology"/>
<dbReference type="Gene3D" id="3.40.50.1860">
    <property type="match status" value="2"/>
</dbReference>
<dbReference type="InterPro" id="IPR004380">
    <property type="entry name" value="Asp_race"/>
</dbReference>
<comment type="similarity">
    <text evidence="1">Belongs to the aspartate/glutamate racemases family.</text>
</comment>
<dbReference type="Proteomes" id="UP001500320">
    <property type="component" value="Unassembled WGS sequence"/>
</dbReference>
<evidence type="ECO:0000313" key="4">
    <source>
        <dbReference type="EMBL" id="GAA3130285.1"/>
    </source>
</evidence>
<name>A0ABP6N000_9ACTN</name>
<comment type="caution">
    <text evidence="4">The sequence shown here is derived from an EMBL/GenBank/DDBJ whole genome shotgun (WGS) entry which is preliminary data.</text>
</comment>
<dbReference type="RefSeq" id="WP_344858302.1">
    <property type="nucleotide sequence ID" value="NZ_BAAAUT010000014.1"/>
</dbReference>
<dbReference type="PANTHER" id="PTHR21198:SF7">
    <property type="entry name" value="ASPARTATE-GLUTAMATE RACEMASE FAMILY"/>
    <property type="match status" value="1"/>
</dbReference>
<dbReference type="PANTHER" id="PTHR21198">
    <property type="entry name" value="GLUTAMATE RACEMASE"/>
    <property type="match status" value="1"/>
</dbReference>
<dbReference type="SUPFAM" id="SSF53681">
    <property type="entry name" value="Aspartate/glutamate racemase"/>
    <property type="match status" value="2"/>
</dbReference>